<accession>A0A0P1AJW0</accession>
<sequence>MLLSIGRKNVRLTACQHPGKMFQQTALRYCFTMNSFTIKHEFSIFFGFNCAFSVTSNSGNFMYILHGLTFIPKALLLCMIDSSANSTEPLKCDIDELPRYDTSGPSSRDFQTCFYKVLLWRPRH</sequence>
<dbReference type="EMBL" id="CCYD01000553">
    <property type="protein sequence ID" value="CEG41362.1"/>
    <property type="molecule type" value="Genomic_DNA"/>
</dbReference>
<evidence type="ECO:0000313" key="2">
    <source>
        <dbReference type="Proteomes" id="UP000054928"/>
    </source>
</evidence>
<protein>
    <submittedName>
        <fullName evidence="1">Uncharacterized protein</fullName>
    </submittedName>
</protein>
<organism evidence="1 2">
    <name type="scientific">Plasmopara halstedii</name>
    <name type="common">Downy mildew of sunflower</name>
    <dbReference type="NCBI Taxonomy" id="4781"/>
    <lineage>
        <taxon>Eukaryota</taxon>
        <taxon>Sar</taxon>
        <taxon>Stramenopiles</taxon>
        <taxon>Oomycota</taxon>
        <taxon>Peronosporomycetes</taxon>
        <taxon>Peronosporales</taxon>
        <taxon>Peronosporaceae</taxon>
        <taxon>Plasmopara</taxon>
    </lineage>
</organism>
<reference evidence="2" key="1">
    <citation type="submission" date="2014-09" db="EMBL/GenBank/DDBJ databases">
        <authorList>
            <person name="Sharma Rahul"/>
            <person name="Thines Marco"/>
        </authorList>
    </citation>
    <scope>NUCLEOTIDE SEQUENCE [LARGE SCALE GENOMIC DNA]</scope>
</reference>
<dbReference type="RefSeq" id="XP_024577731.1">
    <property type="nucleotide sequence ID" value="XM_024727122.1"/>
</dbReference>
<dbReference type="GeneID" id="36406767"/>
<name>A0A0P1AJW0_PLAHL</name>
<proteinExistence type="predicted"/>
<keyword evidence="2" id="KW-1185">Reference proteome</keyword>
<evidence type="ECO:0000313" key="1">
    <source>
        <dbReference type="EMBL" id="CEG41362.1"/>
    </source>
</evidence>
<dbReference type="AlphaFoldDB" id="A0A0P1AJW0"/>
<dbReference type="Proteomes" id="UP000054928">
    <property type="component" value="Unassembled WGS sequence"/>
</dbReference>